<protein>
    <submittedName>
        <fullName evidence="1">Uncharacterized protein</fullName>
    </submittedName>
</protein>
<proteinExistence type="predicted"/>
<dbReference type="Proteomes" id="UP000277460">
    <property type="component" value="Segment"/>
</dbReference>
<evidence type="ECO:0000313" key="1">
    <source>
        <dbReference type="EMBL" id="AUR96451.1"/>
    </source>
</evidence>
<organism evidence="1 2">
    <name type="scientific">Vibrio phage 1.224.A._10N.261.48.B1</name>
    <dbReference type="NCBI Taxonomy" id="1881226"/>
    <lineage>
        <taxon>Viruses</taxon>
        <taxon>Duplodnaviria</taxon>
        <taxon>Heunggongvirae</taxon>
        <taxon>Uroviricota</taxon>
        <taxon>Caudoviricetes</taxon>
        <taxon>Schitoviridae</taxon>
        <taxon>Mukerjeevirus</taxon>
        <taxon>Mukerjeevirus mv48B1</taxon>
    </lineage>
</organism>
<name>A0A2I7RS69_9CAUD</name>
<accession>A0A2I7RS69</accession>
<sequence>MHTFNRVTELEHALALAEFADNFVTKYTVEEQCAMDYEALKQAHLTRVLGKNWVIDKRSAPSAPPPASLLNRVTVGSREHEDNMVKFEAQYNVPSDFWTPEQGDLFEAFIVKKYNLFSFECYNVDTELDDRMTDYEADCQTLGHTF</sequence>
<dbReference type="EMBL" id="MG592591">
    <property type="protein sequence ID" value="AUR96451.1"/>
    <property type="molecule type" value="Genomic_DNA"/>
</dbReference>
<gene>
    <name evidence="1" type="ORF">NVP1224A_84</name>
</gene>
<keyword evidence="2" id="KW-1185">Reference proteome</keyword>
<evidence type="ECO:0000313" key="2">
    <source>
        <dbReference type="Proteomes" id="UP000277460"/>
    </source>
</evidence>
<reference evidence="1 2" key="1">
    <citation type="submission" date="2017-11" db="EMBL/GenBank/DDBJ databases">
        <title>A major lineage of nontailed dsDNA viruses as unrecognized killers of marine bacteria.</title>
        <authorList>
            <person name="Kauffman K.M."/>
            <person name="Hussain F.A."/>
            <person name="Yang J."/>
            <person name="Arevalo P."/>
            <person name="Brown J.M."/>
            <person name="Chang W.K."/>
            <person name="VanInsberghe D."/>
            <person name="Elsherbini J."/>
            <person name="Cutler M.B."/>
            <person name="Kelly L."/>
            <person name="Polz M.F."/>
        </authorList>
    </citation>
    <scope>NUCLEOTIDE SEQUENCE [LARGE SCALE GENOMIC DNA]</scope>
</reference>